<proteinExistence type="predicted"/>
<evidence type="ECO:0000256" key="1">
    <source>
        <dbReference type="SAM" id="SignalP"/>
    </source>
</evidence>
<feature type="chain" id="PRO_5042049339" description="Secreted protein" evidence="1">
    <location>
        <begin position="28"/>
        <end position="299"/>
    </location>
</feature>
<reference evidence="2" key="1">
    <citation type="submission" date="2023-02" db="EMBL/GenBank/DDBJ databases">
        <title>Genome sequence of Hyphococcus flavus.</title>
        <authorList>
            <person name="Rong J.-C."/>
            <person name="Zhao Q."/>
            <person name="Yi M."/>
            <person name="Wu J.-Y."/>
        </authorList>
    </citation>
    <scope>NUCLEOTIDE SEQUENCE</scope>
    <source>
        <strain evidence="2">MCCC 1K03223</strain>
    </source>
</reference>
<dbReference type="RefSeq" id="WP_274492319.1">
    <property type="nucleotide sequence ID" value="NZ_CP118166.1"/>
</dbReference>
<evidence type="ECO:0008006" key="4">
    <source>
        <dbReference type="Google" id="ProtNLM"/>
    </source>
</evidence>
<keyword evidence="1" id="KW-0732">Signal</keyword>
<organism evidence="2 3">
    <name type="scientific">Hyphococcus flavus</name>
    <dbReference type="NCBI Taxonomy" id="1866326"/>
    <lineage>
        <taxon>Bacteria</taxon>
        <taxon>Pseudomonadati</taxon>
        <taxon>Pseudomonadota</taxon>
        <taxon>Alphaproteobacteria</taxon>
        <taxon>Parvularculales</taxon>
        <taxon>Parvularculaceae</taxon>
        <taxon>Hyphococcus</taxon>
    </lineage>
</organism>
<dbReference type="Proteomes" id="UP001214043">
    <property type="component" value="Chromosome"/>
</dbReference>
<dbReference type="KEGG" id="hfl:PUV54_11165"/>
<sequence>MTRLLGTAALGVAMFMSTGFMSTGAGALVLNDAPPANYVHENGIGPDPDNDTNPATITGVISRVGDAAQASNDEPYRVITFEAPPGKHGDVIREAYAEDYGVHFGRGVTRQICEGQRRFYYDSMCTYEAAPSGQYAAAYVNHLNAPLVITFDEPVCVVTMAIYPTGGREGERFRVRIKGWDENGMELPQARAGFEWTKYTVRWRHMAGAYYLGGRAKRIEVSMRSRGWRNRRETLRYLIDDLAFVQDGCEEILADFVEDDTQTGIDIVDADEALVDEELDDEIWDSDDAELDDDIQTAR</sequence>
<accession>A0AAE9ZCM3</accession>
<dbReference type="AlphaFoldDB" id="A0AAE9ZCM3"/>
<name>A0AAE9ZCM3_9PROT</name>
<evidence type="ECO:0000313" key="2">
    <source>
        <dbReference type="EMBL" id="WDI30517.1"/>
    </source>
</evidence>
<feature type="signal peptide" evidence="1">
    <location>
        <begin position="1"/>
        <end position="27"/>
    </location>
</feature>
<gene>
    <name evidence="2" type="ORF">PUV54_11165</name>
</gene>
<dbReference type="EMBL" id="CP118166">
    <property type="protein sequence ID" value="WDI30517.1"/>
    <property type="molecule type" value="Genomic_DNA"/>
</dbReference>
<evidence type="ECO:0000313" key="3">
    <source>
        <dbReference type="Proteomes" id="UP001214043"/>
    </source>
</evidence>
<keyword evidence="3" id="KW-1185">Reference proteome</keyword>
<protein>
    <recommendedName>
        <fullName evidence="4">Secreted protein</fullName>
    </recommendedName>
</protein>